<evidence type="ECO:0000256" key="3">
    <source>
        <dbReference type="RuleBase" id="RU362073"/>
    </source>
</evidence>
<feature type="domain" description="Flagellin N-terminal" evidence="4">
    <location>
        <begin position="4"/>
        <end position="137"/>
    </location>
</feature>
<reference evidence="6 7" key="1">
    <citation type="submission" date="2020-08" db="EMBL/GenBank/DDBJ databases">
        <title>The Agave Microbiome: Exploring the role of microbial communities in plant adaptations to desert environments.</title>
        <authorList>
            <person name="Partida-Martinez L.P."/>
        </authorList>
    </citation>
    <scope>NUCLEOTIDE SEQUENCE [LARGE SCALE GENOMIC DNA]</scope>
    <source>
        <strain evidence="6 7">AT3.9</strain>
    </source>
</reference>
<keyword evidence="6" id="KW-0966">Cell projection</keyword>
<dbReference type="PANTHER" id="PTHR42792">
    <property type="entry name" value="FLAGELLIN"/>
    <property type="match status" value="1"/>
</dbReference>
<dbReference type="InterPro" id="IPR001492">
    <property type="entry name" value="Flagellin"/>
</dbReference>
<keyword evidence="6" id="KW-0969">Cilium</keyword>
<comment type="function">
    <text evidence="3">Flagellin is the subunit protein which polymerizes to form the filaments of bacterial flagella.</text>
</comment>
<keyword evidence="6" id="KW-0282">Flagellum</keyword>
<organism evidence="6 7">
    <name type="scientific">Microvirga lupini</name>
    <dbReference type="NCBI Taxonomy" id="420324"/>
    <lineage>
        <taxon>Bacteria</taxon>
        <taxon>Pseudomonadati</taxon>
        <taxon>Pseudomonadota</taxon>
        <taxon>Alphaproteobacteria</taxon>
        <taxon>Hyphomicrobiales</taxon>
        <taxon>Methylobacteriaceae</taxon>
        <taxon>Microvirga</taxon>
    </lineage>
</organism>
<keyword evidence="2 3" id="KW-0975">Bacterial flagellum</keyword>
<keyword evidence="7" id="KW-1185">Reference proteome</keyword>
<dbReference type="SUPFAM" id="SSF64518">
    <property type="entry name" value="Phase 1 flagellin"/>
    <property type="match status" value="1"/>
</dbReference>
<sequence length="306" mass="32090">MSSINTNLSAMTALQSLKTTQNSMNKTQGQISTGLRVGEASHNASYWSISTKMKSDNGALGAVKDAIGQSKSMIDTFTSALDKTLVYLNKMKDGLVSASQPGADKVAIQTEFDGHIEGLESTARSATFNGQNWLAGETPGTISLVTSYNGSTKEVGFLEITGSDLQLLELDADGVLVDDAGILNGAAADADPDAFDPASPGSVMKLDIETASAAELAVALKTIDTAIDKVTKASSILGANKALLETQEEFISVLSDSLTAGVSTFIDADMNEASTRYQALQTQQQLGVQALSMANQNSQMILKLFQ</sequence>
<dbReference type="AlphaFoldDB" id="A0A7W4YVL7"/>
<dbReference type="PANTHER" id="PTHR42792:SF2">
    <property type="entry name" value="FLAGELLIN"/>
    <property type="match status" value="1"/>
</dbReference>
<dbReference type="RefSeq" id="WP_183446522.1">
    <property type="nucleotide sequence ID" value="NZ_JACHWB010000001.1"/>
</dbReference>
<keyword evidence="3" id="KW-0964">Secreted</keyword>
<dbReference type="Proteomes" id="UP000532010">
    <property type="component" value="Unassembled WGS sequence"/>
</dbReference>
<evidence type="ECO:0000313" key="7">
    <source>
        <dbReference type="Proteomes" id="UP000532010"/>
    </source>
</evidence>
<feature type="domain" description="Flagellin C-terminal" evidence="5">
    <location>
        <begin position="220"/>
        <end position="305"/>
    </location>
</feature>
<evidence type="ECO:0000259" key="5">
    <source>
        <dbReference type="Pfam" id="PF00700"/>
    </source>
</evidence>
<dbReference type="EMBL" id="JACHWB010000001">
    <property type="protein sequence ID" value="MBB3017329.1"/>
    <property type="molecule type" value="Genomic_DNA"/>
</dbReference>
<dbReference type="Pfam" id="PF00700">
    <property type="entry name" value="Flagellin_C"/>
    <property type="match status" value="1"/>
</dbReference>
<proteinExistence type="inferred from homology"/>
<dbReference type="InterPro" id="IPR001029">
    <property type="entry name" value="Flagellin_N"/>
</dbReference>
<evidence type="ECO:0000256" key="1">
    <source>
        <dbReference type="ARBA" id="ARBA00005709"/>
    </source>
</evidence>
<dbReference type="GO" id="GO:0009288">
    <property type="term" value="C:bacterial-type flagellum"/>
    <property type="evidence" value="ECO:0007669"/>
    <property type="project" value="UniProtKB-SubCell"/>
</dbReference>
<dbReference type="Gene3D" id="1.20.1330.10">
    <property type="entry name" value="f41 fragment of flagellin, N-terminal domain"/>
    <property type="match status" value="1"/>
</dbReference>
<name>A0A7W4YVL7_9HYPH</name>
<evidence type="ECO:0000259" key="4">
    <source>
        <dbReference type="Pfam" id="PF00669"/>
    </source>
</evidence>
<dbReference type="InterPro" id="IPR046358">
    <property type="entry name" value="Flagellin_C"/>
</dbReference>
<comment type="subcellular location">
    <subcellularLocation>
        <location evidence="3">Secreted</location>
    </subcellularLocation>
    <subcellularLocation>
        <location evidence="3">Bacterial flagellum</location>
    </subcellularLocation>
</comment>
<evidence type="ECO:0000313" key="6">
    <source>
        <dbReference type="EMBL" id="MBB3017329.1"/>
    </source>
</evidence>
<comment type="similarity">
    <text evidence="1 3">Belongs to the bacterial flagellin family.</text>
</comment>
<dbReference type="GO" id="GO:0005576">
    <property type="term" value="C:extracellular region"/>
    <property type="evidence" value="ECO:0007669"/>
    <property type="project" value="UniProtKB-SubCell"/>
</dbReference>
<accession>A0A7W4YVL7</accession>
<gene>
    <name evidence="6" type="ORF">FHR70_000369</name>
</gene>
<dbReference type="Pfam" id="PF00669">
    <property type="entry name" value="Flagellin_N"/>
    <property type="match status" value="1"/>
</dbReference>
<comment type="caution">
    <text evidence="6">The sequence shown here is derived from an EMBL/GenBank/DDBJ whole genome shotgun (WGS) entry which is preliminary data.</text>
</comment>
<protein>
    <recommendedName>
        <fullName evidence="3">Flagellin</fullName>
    </recommendedName>
</protein>
<evidence type="ECO:0000256" key="2">
    <source>
        <dbReference type="ARBA" id="ARBA00023143"/>
    </source>
</evidence>
<dbReference type="GO" id="GO:0005198">
    <property type="term" value="F:structural molecule activity"/>
    <property type="evidence" value="ECO:0007669"/>
    <property type="project" value="UniProtKB-UniRule"/>
</dbReference>